<dbReference type="InterPro" id="IPR039261">
    <property type="entry name" value="FNR_nucleotide-bd"/>
</dbReference>
<keyword evidence="1" id="KW-0813">Transport</keyword>
<evidence type="ECO:0000256" key="2">
    <source>
        <dbReference type="SAM" id="MobiDB-lite"/>
    </source>
</evidence>
<sequence>MSVVGLAFFWNYVDQAEPLRAVPCYAYYPCHLRLVGAWYHVQLLVFGNRGLENWLYTCFAIWVPDRLLRIFWRVWENHPFSVVRTSPIRRAQRGKPGEPTESTESSEVSSYSGKSSDSQAEKGVDVTVRPAGGPAPITTTTGLTLYVKKFKGMTKYFQQAEKLTTLIEGPYSDRSHDDLMLCDKLVCFGGGVGITGVLPLTAAHSNAKVYWNMKESDSALAADLTAVTDSLDESEVRVGQRFDVHDVLDMESSG</sequence>
<reference evidence="3 4" key="1">
    <citation type="journal article" date="2014" name="BMC Genomics">
        <title>Comparative genome sequencing reveals chemotype-specific gene clusters in the toxigenic black mold Stachybotrys.</title>
        <authorList>
            <person name="Semeiks J."/>
            <person name="Borek D."/>
            <person name="Otwinowski Z."/>
            <person name="Grishin N.V."/>
        </authorList>
    </citation>
    <scope>NUCLEOTIDE SEQUENCE [LARGE SCALE GENOMIC DNA]</scope>
    <source>
        <strain evidence="4">CBS 109288 / IBT 7711</strain>
    </source>
</reference>
<accession>A0A084B178</accession>
<dbReference type="GO" id="GO:0006879">
    <property type="term" value="P:intracellular iron ion homeostasis"/>
    <property type="evidence" value="ECO:0007669"/>
    <property type="project" value="TreeGrafter"/>
</dbReference>
<dbReference type="GO" id="GO:0000293">
    <property type="term" value="F:ferric-chelate reductase activity"/>
    <property type="evidence" value="ECO:0007669"/>
    <property type="project" value="TreeGrafter"/>
</dbReference>
<dbReference type="Proteomes" id="UP000028045">
    <property type="component" value="Unassembled WGS sequence"/>
</dbReference>
<dbReference type="GO" id="GO:0006826">
    <property type="term" value="P:iron ion transport"/>
    <property type="evidence" value="ECO:0007669"/>
    <property type="project" value="TreeGrafter"/>
</dbReference>
<proteinExistence type="predicted"/>
<organism evidence="3 4">
    <name type="scientific">Stachybotrys chartarum (strain CBS 109288 / IBT 7711)</name>
    <name type="common">Toxic black mold</name>
    <name type="synonym">Stilbospora chartarum</name>
    <dbReference type="NCBI Taxonomy" id="1280523"/>
    <lineage>
        <taxon>Eukaryota</taxon>
        <taxon>Fungi</taxon>
        <taxon>Dikarya</taxon>
        <taxon>Ascomycota</taxon>
        <taxon>Pezizomycotina</taxon>
        <taxon>Sordariomycetes</taxon>
        <taxon>Hypocreomycetidae</taxon>
        <taxon>Hypocreales</taxon>
        <taxon>Stachybotryaceae</taxon>
        <taxon>Stachybotrys</taxon>
    </lineage>
</organism>
<keyword evidence="4" id="KW-1185">Reference proteome</keyword>
<evidence type="ECO:0008006" key="5">
    <source>
        <dbReference type="Google" id="ProtNLM"/>
    </source>
</evidence>
<dbReference type="Gene3D" id="3.40.50.80">
    <property type="entry name" value="Nucleotide-binding domain of ferredoxin-NADP reductase (FNR) module"/>
    <property type="match status" value="1"/>
</dbReference>
<feature type="compositionally biased region" description="Low complexity" evidence="2">
    <location>
        <begin position="102"/>
        <end position="118"/>
    </location>
</feature>
<evidence type="ECO:0000256" key="1">
    <source>
        <dbReference type="ARBA" id="ARBA00022448"/>
    </source>
</evidence>
<evidence type="ECO:0000313" key="3">
    <source>
        <dbReference type="EMBL" id="KEY71307.1"/>
    </source>
</evidence>
<dbReference type="PANTHER" id="PTHR32361">
    <property type="entry name" value="FERRIC/CUPRIC REDUCTASE TRANSMEMBRANE COMPONENT"/>
    <property type="match status" value="1"/>
</dbReference>
<dbReference type="InterPro" id="IPR051410">
    <property type="entry name" value="Ferric/Cupric_Reductase"/>
</dbReference>
<feature type="non-terminal residue" evidence="3">
    <location>
        <position position="254"/>
    </location>
</feature>
<name>A0A084B178_STACB</name>
<dbReference type="EMBL" id="KL648331">
    <property type="protein sequence ID" value="KEY71307.1"/>
    <property type="molecule type" value="Genomic_DNA"/>
</dbReference>
<protein>
    <recommendedName>
        <fullName evidence="5">Ferric oxidoreductase domain-containing protein</fullName>
    </recommendedName>
</protein>
<gene>
    <name evidence="3" type="ORF">S7711_05899</name>
</gene>
<dbReference type="HOGENOM" id="CLU_1096505_0_0_1"/>
<dbReference type="GO" id="GO:0015677">
    <property type="term" value="P:copper ion import"/>
    <property type="evidence" value="ECO:0007669"/>
    <property type="project" value="TreeGrafter"/>
</dbReference>
<feature type="region of interest" description="Disordered" evidence="2">
    <location>
        <begin position="91"/>
        <end position="131"/>
    </location>
</feature>
<dbReference type="AlphaFoldDB" id="A0A084B178"/>
<dbReference type="GO" id="GO:0005886">
    <property type="term" value="C:plasma membrane"/>
    <property type="evidence" value="ECO:0007669"/>
    <property type="project" value="TreeGrafter"/>
</dbReference>
<evidence type="ECO:0000313" key="4">
    <source>
        <dbReference type="Proteomes" id="UP000028045"/>
    </source>
</evidence>